<name>A0AA39K614_ARMTA</name>
<evidence type="ECO:0000313" key="1">
    <source>
        <dbReference type="EMBL" id="KAK0452893.1"/>
    </source>
</evidence>
<dbReference type="SUPFAM" id="SSF56112">
    <property type="entry name" value="Protein kinase-like (PK-like)"/>
    <property type="match status" value="1"/>
</dbReference>
<organism evidence="1 2">
    <name type="scientific">Armillaria tabescens</name>
    <name type="common">Ringless honey mushroom</name>
    <name type="synonym">Agaricus tabescens</name>
    <dbReference type="NCBI Taxonomy" id="1929756"/>
    <lineage>
        <taxon>Eukaryota</taxon>
        <taxon>Fungi</taxon>
        <taxon>Dikarya</taxon>
        <taxon>Basidiomycota</taxon>
        <taxon>Agaricomycotina</taxon>
        <taxon>Agaricomycetes</taxon>
        <taxon>Agaricomycetidae</taxon>
        <taxon>Agaricales</taxon>
        <taxon>Marasmiineae</taxon>
        <taxon>Physalacriaceae</taxon>
        <taxon>Desarmillaria</taxon>
    </lineage>
</organism>
<dbReference type="EMBL" id="JAUEPS010000029">
    <property type="protein sequence ID" value="KAK0452893.1"/>
    <property type="molecule type" value="Genomic_DNA"/>
</dbReference>
<feature type="non-terminal residue" evidence="1">
    <location>
        <position position="134"/>
    </location>
</feature>
<evidence type="ECO:0008006" key="3">
    <source>
        <dbReference type="Google" id="ProtNLM"/>
    </source>
</evidence>
<keyword evidence="2" id="KW-1185">Reference proteome</keyword>
<reference evidence="1" key="1">
    <citation type="submission" date="2023-06" db="EMBL/GenBank/DDBJ databases">
        <authorList>
            <consortium name="Lawrence Berkeley National Laboratory"/>
            <person name="Ahrendt S."/>
            <person name="Sahu N."/>
            <person name="Indic B."/>
            <person name="Wong-Bajracharya J."/>
            <person name="Merenyi Z."/>
            <person name="Ke H.-M."/>
            <person name="Monk M."/>
            <person name="Kocsube S."/>
            <person name="Drula E."/>
            <person name="Lipzen A."/>
            <person name="Balint B."/>
            <person name="Henrissat B."/>
            <person name="Andreopoulos B."/>
            <person name="Martin F.M."/>
            <person name="Harder C.B."/>
            <person name="Rigling D."/>
            <person name="Ford K.L."/>
            <person name="Foster G.D."/>
            <person name="Pangilinan J."/>
            <person name="Papanicolaou A."/>
            <person name="Barry K."/>
            <person name="LaButti K."/>
            <person name="Viragh M."/>
            <person name="Koriabine M."/>
            <person name="Yan M."/>
            <person name="Riley R."/>
            <person name="Champramary S."/>
            <person name="Plett K.L."/>
            <person name="Tsai I.J."/>
            <person name="Slot J."/>
            <person name="Sipos G."/>
            <person name="Plett J."/>
            <person name="Nagy L.G."/>
            <person name="Grigoriev I.V."/>
        </authorList>
    </citation>
    <scope>NUCLEOTIDE SEQUENCE</scope>
    <source>
        <strain evidence="1">CCBAS 213</strain>
    </source>
</reference>
<dbReference type="GeneID" id="85350131"/>
<protein>
    <recommendedName>
        <fullName evidence="3">Protein kinase domain-containing protein</fullName>
    </recommendedName>
</protein>
<sequence>MVAKIYDPVYFGEAQYFDPFNFLDLFVSRETQAYQHLKCLYGTKVPHFYGHFVAPLPAQCNRTVNIILLEYIHGRDIRDLVPAEKAEEALCSTHKDMLINAALRLYFDIYALGVEQLDMQPRNVILRPRRKDGP</sequence>
<proteinExistence type="predicted"/>
<dbReference type="RefSeq" id="XP_060328229.1">
    <property type="nucleotide sequence ID" value="XM_060466583.1"/>
</dbReference>
<dbReference type="Proteomes" id="UP001175211">
    <property type="component" value="Unassembled WGS sequence"/>
</dbReference>
<dbReference type="AlphaFoldDB" id="A0AA39K614"/>
<gene>
    <name evidence="1" type="ORF">EV420DRAFT_1235832</name>
</gene>
<comment type="caution">
    <text evidence="1">The sequence shown here is derived from an EMBL/GenBank/DDBJ whole genome shotgun (WGS) entry which is preliminary data.</text>
</comment>
<accession>A0AA39K614</accession>
<evidence type="ECO:0000313" key="2">
    <source>
        <dbReference type="Proteomes" id="UP001175211"/>
    </source>
</evidence>
<dbReference type="InterPro" id="IPR011009">
    <property type="entry name" value="Kinase-like_dom_sf"/>
</dbReference>